<dbReference type="EMBL" id="GL984265">
    <property type="protein sequence ID" value="EGR28315.1"/>
    <property type="molecule type" value="Genomic_DNA"/>
</dbReference>
<dbReference type="GO" id="GO:0042171">
    <property type="term" value="F:lysophosphatidic acid acyltransferase activity"/>
    <property type="evidence" value="ECO:0007669"/>
    <property type="project" value="TreeGrafter"/>
</dbReference>
<keyword evidence="4" id="KW-1185">Reference proteome</keyword>
<gene>
    <name evidence="3" type="ORF">IMG5_178630</name>
</gene>
<dbReference type="SUPFAM" id="SSF53474">
    <property type="entry name" value="alpha/beta-Hydrolases"/>
    <property type="match status" value="1"/>
</dbReference>
<reference evidence="3 4" key="1">
    <citation type="submission" date="2011-07" db="EMBL/GenBank/DDBJ databases">
        <authorList>
            <person name="Coyne R."/>
            <person name="Brami D."/>
            <person name="Johnson J."/>
            <person name="Hostetler J."/>
            <person name="Hannick L."/>
            <person name="Clark T."/>
            <person name="Cassidy-Hanley D."/>
            <person name="Inman J."/>
        </authorList>
    </citation>
    <scope>NUCLEOTIDE SEQUENCE [LARGE SCALE GENOMIC DNA]</scope>
    <source>
        <strain evidence="3 4">G5</strain>
    </source>
</reference>
<dbReference type="InterPro" id="IPR000073">
    <property type="entry name" value="AB_hydrolase_1"/>
</dbReference>
<dbReference type="PANTHER" id="PTHR42886:SF29">
    <property type="entry name" value="PUMMELIG, ISOFORM A"/>
    <property type="match status" value="1"/>
</dbReference>
<dbReference type="Proteomes" id="UP000008983">
    <property type="component" value="Unassembled WGS sequence"/>
</dbReference>
<dbReference type="eggNOG" id="KOG4409">
    <property type="taxonomic scope" value="Eukaryota"/>
</dbReference>
<organism evidence="3 4">
    <name type="scientific">Ichthyophthirius multifiliis</name>
    <name type="common">White spot disease agent</name>
    <name type="synonym">Ich</name>
    <dbReference type="NCBI Taxonomy" id="5932"/>
    <lineage>
        <taxon>Eukaryota</taxon>
        <taxon>Sar</taxon>
        <taxon>Alveolata</taxon>
        <taxon>Ciliophora</taxon>
        <taxon>Intramacronucleata</taxon>
        <taxon>Oligohymenophorea</taxon>
        <taxon>Hymenostomatida</taxon>
        <taxon>Ophryoglenina</taxon>
        <taxon>Ichthyophthirius</taxon>
    </lineage>
</organism>
<dbReference type="STRING" id="857967.G0R2I9"/>
<dbReference type="InterPro" id="IPR029058">
    <property type="entry name" value="AB_hydrolase_fold"/>
</dbReference>
<sequence length="246" mass="28650">MEIIYHLQSYITFKIKDFFQTNINISQFQLHTLENKIRRNRIYQLHQISRNIEIQILEHSGNDLKNLSVQDVTIGEYLNEHQWVHTVKYSKDGKNKPKILLIHGFAGSVLSYHKMFSLLSEKYEVYAIDLPGMGLSSKPLWQFKAYEETINYFTKALEQWRQEVKIEKLILVGHSLGGYIGSHYAIQYPDKVEKIVLLSPVGVTLWGLYLCTLKVFLTPLFADVFLVLNLVDKVPFLYLVLNILGQ</sequence>
<dbReference type="Gene3D" id="3.40.50.1820">
    <property type="entry name" value="alpha/beta hydrolase"/>
    <property type="match status" value="1"/>
</dbReference>
<dbReference type="GO" id="GO:0006654">
    <property type="term" value="P:phosphatidic acid biosynthetic process"/>
    <property type="evidence" value="ECO:0007669"/>
    <property type="project" value="TreeGrafter"/>
</dbReference>
<comment type="similarity">
    <text evidence="1">Belongs to the peptidase S33 family. ABHD4/ABHD5 subfamily.</text>
</comment>
<dbReference type="PRINTS" id="PR00111">
    <property type="entry name" value="ABHYDROLASE"/>
</dbReference>
<evidence type="ECO:0000313" key="4">
    <source>
        <dbReference type="Proteomes" id="UP000008983"/>
    </source>
</evidence>
<dbReference type="GO" id="GO:0055088">
    <property type="term" value="P:lipid homeostasis"/>
    <property type="evidence" value="ECO:0007669"/>
    <property type="project" value="TreeGrafter"/>
</dbReference>
<dbReference type="GO" id="GO:0052689">
    <property type="term" value="F:carboxylic ester hydrolase activity"/>
    <property type="evidence" value="ECO:0007669"/>
    <property type="project" value="TreeGrafter"/>
</dbReference>
<dbReference type="Pfam" id="PF00561">
    <property type="entry name" value="Abhydrolase_1"/>
    <property type="match status" value="1"/>
</dbReference>
<dbReference type="AlphaFoldDB" id="G0R2I9"/>
<evidence type="ECO:0000313" key="3">
    <source>
        <dbReference type="EMBL" id="EGR28315.1"/>
    </source>
</evidence>
<protein>
    <recommendedName>
        <fullName evidence="2">AB hydrolase-1 domain-containing protein</fullName>
    </recommendedName>
</protein>
<dbReference type="PANTHER" id="PTHR42886">
    <property type="entry name" value="RE40534P-RELATED"/>
    <property type="match status" value="1"/>
</dbReference>
<evidence type="ECO:0000256" key="1">
    <source>
        <dbReference type="ARBA" id="ARBA00038097"/>
    </source>
</evidence>
<accession>G0R2I9</accession>
<dbReference type="InParanoid" id="G0R2I9"/>
<evidence type="ECO:0000259" key="2">
    <source>
        <dbReference type="Pfam" id="PF00561"/>
    </source>
</evidence>
<dbReference type="RefSeq" id="XP_004027660.1">
    <property type="nucleotide sequence ID" value="XM_004027611.1"/>
</dbReference>
<proteinExistence type="inferred from homology"/>
<dbReference type="GeneID" id="14904394"/>
<name>G0R2I9_ICHMU</name>
<feature type="domain" description="AB hydrolase-1" evidence="2">
    <location>
        <begin position="99"/>
        <end position="200"/>
    </location>
</feature>
<dbReference type="OrthoDB" id="430332at2759"/>